<reference evidence="1 2" key="1">
    <citation type="journal article" date="2020" name="Microb. Ecol.">
        <title>Ecogenomics of the Marine Benthic Filamentous Cyanobacterium Adonisia.</title>
        <authorList>
            <person name="Walter J.M."/>
            <person name="Coutinho F.H."/>
            <person name="Leomil L."/>
            <person name="Hargreaves P.I."/>
            <person name="Campeao M.E."/>
            <person name="Vieira V.V."/>
            <person name="Silva B.S."/>
            <person name="Fistarol G.O."/>
            <person name="Salomon P.S."/>
            <person name="Sawabe T."/>
            <person name="Mino S."/>
            <person name="Hosokawa M."/>
            <person name="Miyashita H."/>
            <person name="Maruyama F."/>
            <person name="van Verk M.C."/>
            <person name="Dutilh B.E."/>
            <person name="Thompson C.C."/>
            <person name="Thompson F.L."/>
        </authorList>
    </citation>
    <scope>NUCLEOTIDE SEQUENCE [LARGE SCALE GENOMIC DNA]</scope>
    <source>
        <strain evidence="1 2">CCMR0082</strain>
    </source>
</reference>
<evidence type="ECO:0008006" key="3">
    <source>
        <dbReference type="Google" id="ProtNLM"/>
    </source>
</evidence>
<dbReference type="EMBL" id="QZCE01000002">
    <property type="protein sequence ID" value="NEZ64325.1"/>
    <property type="molecule type" value="Genomic_DNA"/>
</dbReference>
<accession>A0A6M0S792</accession>
<sequence>MLRADGTPVNGVTVRAYDKDLRSEQILGQPVTTDADGNYEITYSSDEFSEVGSLLLGCVSDSNAPLL</sequence>
<gene>
    <name evidence="1" type="ORF">D0962_16250</name>
</gene>
<dbReference type="InterPro" id="IPR008969">
    <property type="entry name" value="CarboxyPept-like_regulatory"/>
</dbReference>
<dbReference type="RefSeq" id="WP_163664510.1">
    <property type="nucleotide sequence ID" value="NZ_QZCE01000002.1"/>
</dbReference>
<evidence type="ECO:0000313" key="1">
    <source>
        <dbReference type="EMBL" id="NEZ64325.1"/>
    </source>
</evidence>
<dbReference type="SUPFAM" id="SSF49464">
    <property type="entry name" value="Carboxypeptidase regulatory domain-like"/>
    <property type="match status" value="1"/>
</dbReference>
<organism evidence="1 2">
    <name type="scientific">Adonisia turfae CCMR0082</name>
    <dbReference type="NCBI Taxonomy" id="2304604"/>
    <lineage>
        <taxon>Bacteria</taxon>
        <taxon>Bacillati</taxon>
        <taxon>Cyanobacteriota</taxon>
        <taxon>Adonisia</taxon>
        <taxon>Adonisia turfae</taxon>
    </lineage>
</organism>
<evidence type="ECO:0000313" key="2">
    <source>
        <dbReference type="Proteomes" id="UP000473574"/>
    </source>
</evidence>
<dbReference type="AlphaFoldDB" id="A0A6M0S792"/>
<protein>
    <recommendedName>
        <fullName evidence="3">Carboxypeptidase regulatory-like domain-containing protein</fullName>
    </recommendedName>
</protein>
<comment type="caution">
    <text evidence="1">The sequence shown here is derived from an EMBL/GenBank/DDBJ whole genome shotgun (WGS) entry which is preliminary data.</text>
</comment>
<name>A0A6M0S792_9CYAN</name>
<proteinExistence type="predicted"/>
<dbReference type="Proteomes" id="UP000473574">
    <property type="component" value="Unassembled WGS sequence"/>
</dbReference>